<evidence type="ECO:0000256" key="1">
    <source>
        <dbReference type="SAM" id="MobiDB-lite"/>
    </source>
</evidence>
<dbReference type="PANTHER" id="PTHR39162:SF1">
    <property type="entry name" value="SPORULATION PROTEIN YTFJ"/>
    <property type="match status" value="1"/>
</dbReference>
<protein>
    <submittedName>
        <fullName evidence="2">Sporulation protein</fullName>
    </submittedName>
</protein>
<organism evidence="2 3">
    <name type="scientific">Streptomyces muensis</name>
    <dbReference type="NCBI Taxonomy" id="1077944"/>
    <lineage>
        <taxon>Bacteria</taxon>
        <taxon>Bacillati</taxon>
        <taxon>Actinomycetota</taxon>
        <taxon>Actinomycetes</taxon>
        <taxon>Kitasatosporales</taxon>
        <taxon>Streptomycetaceae</taxon>
        <taxon>Streptomyces</taxon>
    </lineage>
</organism>
<evidence type="ECO:0000313" key="3">
    <source>
        <dbReference type="Proteomes" id="UP001139384"/>
    </source>
</evidence>
<comment type="caution">
    <text evidence="2">The sequence shown here is derived from an EMBL/GenBank/DDBJ whole genome shotgun (WGS) entry which is preliminary data.</text>
</comment>
<dbReference type="AlphaFoldDB" id="A0A9X1PT20"/>
<gene>
    <name evidence="2" type="ORF">L0P92_05400</name>
</gene>
<accession>A0A9X1PT20</accession>
<dbReference type="InterPro" id="IPR014229">
    <property type="entry name" value="Spore_YtfJ"/>
</dbReference>
<reference evidence="2" key="1">
    <citation type="submission" date="2022-01" db="EMBL/GenBank/DDBJ databases">
        <title>Draft Genome Sequences of Seven Type Strains of the Genus Streptomyces.</title>
        <authorList>
            <person name="Aziz S."/>
            <person name="Coretto E."/>
            <person name="Chronakova A."/>
            <person name="Sproer C."/>
            <person name="Huber K."/>
            <person name="Nouioui I."/>
            <person name="Gross H."/>
        </authorList>
    </citation>
    <scope>NUCLEOTIDE SEQUENCE</scope>
    <source>
        <strain evidence="2">DSM 103493</strain>
    </source>
</reference>
<dbReference type="Pfam" id="PF09579">
    <property type="entry name" value="Spore_YtfJ"/>
    <property type="match status" value="1"/>
</dbReference>
<dbReference type="PANTHER" id="PTHR39162">
    <property type="entry name" value="GLL3345 PROTEIN"/>
    <property type="match status" value="1"/>
</dbReference>
<proteinExistence type="predicted"/>
<feature type="region of interest" description="Disordered" evidence="1">
    <location>
        <begin position="71"/>
        <end position="90"/>
    </location>
</feature>
<dbReference type="RefSeq" id="WP_234761340.1">
    <property type="nucleotide sequence ID" value="NZ_JAKEIP010000011.1"/>
</dbReference>
<name>A0A9X1PT20_STRM4</name>
<dbReference type="EMBL" id="JAKEIP010000011">
    <property type="protein sequence ID" value="MCF1593010.1"/>
    <property type="molecule type" value="Genomic_DNA"/>
</dbReference>
<keyword evidence="3" id="KW-1185">Reference proteome</keyword>
<evidence type="ECO:0000313" key="2">
    <source>
        <dbReference type="EMBL" id="MCF1593010.1"/>
    </source>
</evidence>
<sequence length="139" mass="14081">MTDHEENPAAVSLPDTQTSATHAADALLEHLADRLGGSASVTAVYGEPVTADGVTVIPVARVAFGLGAGAGRDGAGGDREGGGGGGGADARPVGYIEISNGVATYRPIRRTWTDVAVPLAALVLGAALPKVVRMLRRRR</sequence>
<dbReference type="Proteomes" id="UP001139384">
    <property type="component" value="Unassembled WGS sequence"/>
</dbReference>